<sequence>MVERGNNIVFATKTDEVRLLAIAGDRVGAVYAAHKLVEDSLAKLPAVLADTKKYQPASADPWAAVPAAVDSLCEDVKLCLQLFSVGARVDRSRGLPTVAILYNQQESPAGCLRSFFAVVRDAFTSKGVATPLPPPLMLKFAETIRPFDVSQAADWLQCSCEEMLHRITGVLDNSATHQEEPDKGMVNTGVTTLSKEEQCAVSAAVANGNSPTTIRDAEVTQDVVITMLTLLVRLRAESGEPSGWIQERREKLCLLVGEGALASLIQYESESAGIVIRKKQRLQETVERRNLKKHNKRAPVTEAALEPVTHSIASDEGMSFMDRLRNYVQRITTDWRESPTRIVYLIVAVILLCFLLRRASSLVSAFGEVSRGAPRGGRKLISL</sequence>
<evidence type="ECO:0000313" key="1">
    <source>
        <dbReference type="EMBL" id="CCC93398.1"/>
    </source>
</evidence>
<organism evidence="1">
    <name type="scientific">Trypanosoma congolense (strain IL3000)</name>
    <dbReference type="NCBI Taxonomy" id="1068625"/>
    <lineage>
        <taxon>Eukaryota</taxon>
        <taxon>Discoba</taxon>
        <taxon>Euglenozoa</taxon>
        <taxon>Kinetoplastea</taxon>
        <taxon>Metakinetoplastina</taxon>
        <taxon>Trypanosomatida</taxon>
        <taxon>Trypanosomatidae</taxon>
        <taxon>Trypanosoma</taxon>
        <taxon>Nannomonas</taxon>
    </lineage>
</organism>
<dbReference type="AlphaFoldDB" id="G0UVI3"/>
<dbReference type="EMBL" id="HE575323">
    <property type="protein sequence ID" value="CCC93398.1"/>
    <property type="molecule type" value="Genomic_DNA"/>
</dbReference>
<protein>
    <submittedName>
        <fullName evidence="1">Uncharacterized protein</fullName>
    </submittedName>
</protein>
<proteinExistence type="predicted"/>
<accession>G0UVI3</accession>
<dbReference type="VEuPathDB" id="TriTrypDB:TcIL3000_10_1570"/>
<gene>
    <name evidence="1" type="ORF">TCIL3000_10_1570</name>
</gene>
<name>G0UVI3_TRYCI</name>
<reference evidence="1" key="1">
    <citation type="journal article" date="2012" name="Proc. Natl. Acad. Sci. U.S.A.">
        <title>Antigenic diversity is generated by distinct evolutionary mechanisms in African trypanosome species.</title>
        <authorList>
            <person name="Jackson A.P."/>
            <person name="Berry A."/>
            <person name="Aslett M."/>
            <person name="Allison H.C."/>
            <person name="Burton P."/>
            <person name="Vavrova-Anderson J."/>
            <person name="Brown R."/>
            <person name="Browne H."/>
            <person name="Corton N."/>
            <person name="Hauser H."/>
            <person name="Gamble J."/>
            <person name="Gilderthorp R."/>
            <person name="Marcello L."/>
            <person name="McQuillan J."/>
            <person name="Otto T.D."/>
            <person name="Quail M.A."/>
            <person name="Sanders M.J."/>
            <person name="van Tonder A."/>
            <person name="Ginger M.L."/>
            <person name="Field M.C."/>
            <person name="Barry J.D."/>
            <person name="Hertz-Fowler C."/>
            <person name="Berriman M."/>
        </authorList>
    </citation>
    <scope>NUCLEOTIDE SEQUENCE</scope>
    <source>
        <strain evidence="1">IL3000</strain>
    </source>
</reference>